<dbReference type="InterPro" id="IPR005225">
    <property type="entry name" value="Small_GTP-bd"/>
</dbReference>
<keyword evidence="2" id="KW-0547">Nucleotide-binding</keyword>
<dbReference type="GO" id="GO:0043124">
    <property type="term" value="P:negative regulation of canonical NF-kappaB signal transduction"/>
    <property type="evidence" value="ECO:0007669"/>
    <property type="project" value="InterPro"/>
</dbReference>
<dbReference type="PANTHER" id="PTHR46152">
    <property type="entry name" value="NF-KAPPA-B INHIBITOR-INTERACTING RAS-LIKE PROTEIN"/>
    <property type="match status" value="1"/>
</dbReference>
<dbReference type="SMART" id="SM00175">
    <property type="entry name" value="RAB"/>
    <property type="match status" value="1"/>
</dbReference>
<dbReference type="Proteomes" id="UP001487740">
    <property type="component" value="Unassembled WGS sequence"/>
</dbReference>
<comment type="similarity">
    <text evidence="1">Belongs to the small GTPase superfamily. Ras family. KappaB-Ras subfamily.</text>
</comment>
<dbReference type="PROSITE" id="PS51421">
    <property type="entry name" value="RAS"/>
    <property type="match status" value="1"/>
</dbReference>
<keyword evidence="6" id="KW-1185">Reference proteome</keyword>
<sequence length="323" mass="35409">MKRGHTHNRTARCFPDSAETRRGCDLCGAFRFLLRASLYATDTAGKTDTLTDKQSPTENRIVEPSLDTAPSGPLFPGPCSLCLCSVVVVPLVPCGASSLPLLRGPAEAAAPAAHALVMPSRGIALPTPVAATVEVTGIVWWWRGARQCGKTSILEKAIYANSTAEKQYIPTVEDTYVGIVETERGTREKLRFYDTAGLDAQHRNLPQHYHALADGYVLVYSVTDSLSFQLLTDMKKDIDRHKEKKDVPIIILGNKSDLAGSSGGVDEATAERWAAGERLRVWQVNTVDRNLLLEPFMNLASRLNPQPNKTSFPQLHMGRKNKD</sequence>
<comment type="caution">
    <text evidence="5">The sequence shown here is derived from an EMBL/GenBank/DDBJ whole genome shotgun (WGS) entry which is preliminary data.</text>
</comment>
<dbReference type="Pfam" id="PF00071">
    <property type="entry name" value="Ras"/>
    <property type="match status" value="1"/>
</dbReference>
<evidence type="ECO:0000313" key="6">
    <source>
        <dbReference type="Proteomes" id="UP001487740"/>
    </source>
</evidence>
<proteinExistence type="inferred from homology"/>
<evidence type="ECO:0008006" key="7">
    <source>
        <dbReference type="Google" id="ProtNLM"/>
    </source>
</evidence>
<accession>A0AAW0TA67</accession>
<evidence type="ECO:0000313" key="5">
    <source>
        <dbReference type="EMBL" id="KAK8384544.1"/>
    </source>
</evidence>
<protein>
    <recommendedName>
        <fullName evidence="7">NF-kappa-B inhibitor-interacting Ras-like protein 2</fullName>
    </recommendedName>
</protein>
<dbReference type="NCBIfam" id="TIGR00231">
    <property type="entry name" value="small_GTP"/>
    <property type="match status" value="1"/>
</dbReference>
<dbReference type="GO" id="GO:0032794">
    <property type="term" value="F:GTPase activating protein binding"/>
    <property type="evidence" value="ECO:0007669"/>
    <property type="project" value="TreeGrafter"/>
</dbReference>
<dbReference type="PANTHER" id="PTHR46152:SF3">
    <property type="entry name" value="NF-KAPPA-B INHIBITOR-INTERACTING RAS-LIKE PROTEIN"/>
    <property type="match status" value="1"/>
</dbReference>
<dbReference type="GO" id="GO:0005525">
    <property type="term" value="F:GTP binding"/>
    <property type="evidence" value="ECO:0007669"/>
    <property type="project" value="UniProtKB-KW"/>
</dbReference>
<dbReference type="SUPFAM" id="SSF52540">
    <property type="entry name" value="P-loop containing nucleoside triphosphate hydrolases"/>
    <property type="match status" value="1"/>
</dbReference>
<dbReference type="AlphaFoldDB" id="A0AAW0TA67"/>
<dbReference type="InterPro" id="IPR042227">
    <property type="entry name" value="KBRS"/>
</dbReference>
<dbReference type="PROSITE" id="PS51419">
    <property type="entry name" value="RAB"/>
    <property type="match status" value="1"/>
</dbReference>
<keyword evidence="3" id="KW-0342">GTP-binding</keyword>
<dbReference type="Gene3D" id="3.40.50.300">
    <property type="entry name" value="P-loop containing nucleotide triphosphate hydrolases"/>
    <property type="match status" value="1"/>
</dbReference>
<evidence type="ECO:0000256" key="2">
    <source>
        <dbReference type="ARBA" id="ARBA00022741"/>
    </source>
</evidence>
<dbReference type="InterPro" id="IPR027417">
    <property type="entry name" value="P-loop_NTPase"/>
</dbReference>
<name>A0AAW0TA67_SCYPA</name>
<evidence type="ECO:0000256" key="3">
    <source>
        <dbReference type="ARBA" id="ARBA00023134"/>
    </source>
</evidence>
<gene>
    <name evidence="5" type="ORF">O3P69_014251</name>
</gene>
<feature type="compositionally biased region" description="Polar residues" evidence="4">
    <location>
        <begin position="303"/>
        <end position="313"/>
    </location>
</feature>
<dbReference type="SMART" id="SM00173">
    <property type="entry name" value="RAS"/>
    <property type="match status" value="1"/>
</dbReference>
<dbReference type="GO" id="GO:0032484">
    <property type="term" value="P:Ral protein signal transduction"/>
    <property type="evidence" value="ECO:0007669"/>
    <property type="project" value="TreeGrafter"/>
</dbReference>
<organism evidence="5 6">
    <name type="scientific">Scylla paramamosain</name>
    <name type="common">Mud crab</name>
    <dbReference type="NCBI Taxonomy" id="85552"/>
    <lineage>
        <taxon>Eukaryota</taxon>
        <taxon>Metazoa</taxon>
        <taxon>Ecdysozoa</taxon>
        <taxon>Arthropoda</taxon>
        <taxon>Crustacea</taxon>
        <taxon>Multicrustacea</taxon>
        <taxon>Malacostraca</taxon>
        <taxon>Eumalacostraca</taxon>
        <taxon>Eucarida</taxon>
        <taxon>Decapoda</taxon>
        <taxon>Pleocyemata</taxon>
        <taxon>Brachyura</taxon>
        <taxon>Eubrachyura</taxon>
        <taxon>Portunoidea</taxon>
        <taxon>Portunidae</taxon>
        <taxon>Portuninae</taxon>
        <taxon>Scylla</taxon>
    </lineage>
</organism>
<evidence type="ECO:0000256" key="4">
    <source>
        <dbReference type="SAM" id="MobiDB-lite"/>
    </source>
</evidence>
<evidence type="ECO:0000256" key="1">
    <source>
        <dbReference type="ARBA" id="ARBA00008094"/>
    </source>
</evidence>
<dbReference type="EMBL" id="JARAKH010000034">
    <property type="protein sequence ID" value="KAK8384544.1"/>
    <property type="molecule type" value="Genomic_DNA"/>
</dbReference>
<dbReference type="GO" id="GO:0003924">
    <property type="term" value="F:GTPase activity"/>
    <property type="evidence" value="ECO:0007669"/>
    <property type="project" value="InterPro"/>
</dbReference>
<feature type="region of interest" description="Disordered" evidence="4">
    <location>
        <begin position="303"/>
        <end position="323"/>
    </location>
</feature>
<reference evidence="5 6" key="1">
    <citation type="submission" date="2023-03" db="EMBL/GenBank/DDBJ databases">
        <title>High-quality genome of Scylla paramamosain provides insights in environmental adaptation.</title>
        <authorList>
            <person name="Zhang L."/>
        </authorList>
    </citation>
    <scope>NUCLEOTIDE SEQUENCE [LARGE SCALE GENOMIC DNA]</scope>
    <source>
        <strain evidence="5">LZ_2023a</strain>
        <tissue evidence="5">Muscle</tissue>
    </source>
</reference>
<dbReference type="InterPro" id="IPR001806">
    <property type="entry name" value="Small_GTPase"/>
</dbReference>